<dbReference type="EMBL" id="UFVB01000001">
    <property type="protein sequence ID" value="SUW91923.1"/>
    <property type="molecule type" value="Genomic_DNA"/>
</dbReference>
<gene>
    <name evidence="4" type="primary">blc</name>
    <name evidence="4" type="ORF">NCTC13105_00547</name>
</gene>
<sequence length="159" mass="18790">MEQERQKREKMLELIGELSLQNYMGEWLEIARKPAFFQKSCLNSKAKYELKYKNGIPYVEIENFCSKKNEISSIKGKAKIVSNRQLAVRFNIFMNLFNKVNYEIIFVDSEYKVAIVGSPDKKYLWILARNIIDEKNIKELLNIAKQRGFDISDIVFDKY</sequence>
<reference evidence="4 5" key="1">
    <citation type="submission" date="2018-06" db="EMBL/GenBank/DDBJ databases">
        <authorList>
            <consortium name="Pathogen Informatics"/>
            <person name="Doyle S."/>
        </authorList>
    </citation>
    <scope>NUCLEOTIDE SEQUENCE [LARGE SCALE GENOMIC DNA]</scope>
    <source>
        <strain evidence="4 5">NCTC13105</strain>
    </source>
</reference>
<dbReference type="CDD" id="cd19438">
    <property type="entry name" value="lipocalin_Blc-like"/>
    <property type="match status" value="1"/>
</dbReference>
<dbReference type="Proteomes" id="UP000254131">
    <property type="component" value="Unassembled WGS sequence"/>
</dbReference>
<dbReference type="SUPFAM" id="SSF50814">
    <property type="entry name" value="Lipocalins"/>
    <property type="match status" value="1"/>
</dbReference>
<dbReference type="PANTHER" id="PTHR10612:SF34">
    <property type="entry name" value="APOLIPOPROTEIN D"/>
    <property type="match status" value="1"/>
</dbReference>
<dbReference type="InterPro" id="IPR000566">
    <property type="entry name" value="Lipocln_cytosolic_FA-bd_dom"/>
</dbReference>
<accession>A0AAX2LZ54</accession>
<dbReference type="AlphaFoldDB" id="A0AAX2LZ54"/>
<dbReference type="PANTHER" id="PTHR10612">
    <property type="entry name" value="APOLIPOPROTEIN D"/>
    <property type="match status" value="1"/>
</dbReference>
<evidence type="ECO:0000313" key="4">
    <source>
        <dbReference type="EMBL" id="SUW91923.1"/>
    </source>
</evidence>
<evidence type="ECO:0000259" key="3">
    <source>
        <dbReference type="Pfam" id="PF08212"/>
    </source>
</evidence>
<comment type="similarity">
    <text evidence="1 2">Belongs to the calycin superfamily. Lipocalin family.</text>
</comment>
<evidence type="ECO:0000256" key="1">
    <source>
        <dbReference type="ARBA" id="ARBA00006889"/>
    </source>
</evidence>
<dbReference type="InterPro" id="IPR012674">
    <property type="entry name" value="Calycin"/>
</dbReference>
<evidence type="ECO:0000313" key="5">
    <source>
        <dbReference type="Proteomes" id="UP000254131"/>
    </source>
</evidence>
<dbReference type="InterPro" id="IPR047202">
    <property type="entry name" value="Lipocalin_Blc-like_dom"/>
</dbReference>
<organism evidence="4 5">
    <name type="scientific">Campylobacter jejuni</name>
    <dbReference type="NCBI Taxonomy" id="197"/>
    <lineage>
        <taxon>Bacteria</taxon>
        <taxon>Pseudomonadati</taxon>
        <taxon>Campylobacterota</taxon>
        <taxon>Epsilonproteobacteria</taxon>
        <taxon>Campylobacterales</taxon>
        <taxon>Campylobacteraceae</taxon>
        <taxon>Campylobacter</taxon>
    </lineage>
</organism>
<protein>
    <submittedName>
        <fullName evidence="4">Outer membrane lipoprotein Blc</fullName>
    </submittedName>
</protein>
<feature type="domain" description="Lipocalin/cytosolic fatty-acid binding" evidence="3">
    <location>
        <begin position="19"/>
        <end position="155"/>
    </location>
</feature>
<dbReference type="InterPro" id="IPR002446">
    <property type="entry name" value="Lipocalin_bac"/>
</dbReference>
<name>A0AAX2LZ54_CAMJU</name>
<dbReference type="InterPro" id="IPR022271">
    <property type="entry name" value="Lipocalin_ApoD"/>
</dbReference>
<dbReference type="PIRSF" id="PIRSF036893">
    <property type="entry name" value="Lipocalin_ApoD"/>
    <property type="match status" value="1"/>
</dbReference>
<dbReference type="GO" id="GO:0006950">
    <property type="term" value="P:response to stress"/>
    <property type="evidence" value="ECO:0007669"/>
    <property type="project" value="UniProtKB-ARBA"/>
</dbReference>
<dbReference type="Pfam" id="PF08212">
    <property type="entry name" value="Lipocalin_2"/>
    <property type="match status" value="1"/>
</dbReference>
<evidence type="ECO:0000256" key="2">
    <source>
        <dbReference type="PIRNR" id="PIRNR036893"/>
    </source>
</evidence>
<dbReference type="Gene3D" id="2.40.128.20">
    <property type="match status" value="1"/>
</dbReference>
<keyword evidence="4" id="KW-0449">Lipoprotein</keyword>
<proteinExistence type="inferred from homology"/>
<comment type="caution">
    <text evidence="4">The sequence shown here is derived from an EMBL/GenBank/DDBJ whole genome shotgun (WGS) entry which is preliminary data.</text>
</comment>
<dbReference type="PRINTS" id="PR01171">
    <property type="entry name" value="BCTLIPOCALIN"/>
</dbReference>